<dbReference type="Proteomes" id="UP000574761">
    <property type="component" value="Unassembled WGS sequence"/>
</dbReference>
<sequence>MGYMAFLPGSNSVFITPNLQGELNYDLVDAPGRGRVTRRERLDQGLFE</sequence>
<keyword evidence="2" id="KW-1185">Reference proteome</keyword>
<gene>
    <name evidence="1" type="ORF">GGQ64_004799</name>
</gene>
<organism evidence="1 2">
    <name type="scientific">Mycoplana azooxidifex</name>
    <dbReference type="NCBI Taxonomy" id="1636188"/>
    <lineage>
        <taxon>Bacteria</taxon>
        <taxon>Pseudomonadati</taxon>
        <taxon>Pseudomonadota</taxon>
        <taxon>Alphaproteobacteria</taxon>
        <taxon>Hyphomicrobiales</taxon>
        <taxon>Rhizobiaceae</taxon>
        <taxon>Mycoplana</taxon>
    </lineage>
</organism>
<reference evidence="1 2" key="1">
    <citation type="submission" date="2020-08" db="EMBL/GenBank/DDBJ databases">
        <title>Genomic Encyclopedia of Type Strains, Phase IV (KMG-IV): sequencing the most valuable type-strain genomes for metagenomic binning, comparative biology and taxonomic classification.</title>
        <authorList>
            <person name="Goeker M."/>
        </authorList>
    </citation>
    <scope>NUCLEOTIDE SEQUENCE [LARGE SCALE GENOMIC DNA]</scope>
    <source>
        <strain evidence="1 2">DSM 100211</strain>
    </source>
</reference>
<dbReference type="EMBL" id="JACIEE010000012">
    <property type="protein sequence ID" value="MBB3979555.1"/>
    <property type="molecule type" value="Genomic_DNA"/>
</dbReference>
<dbReference type="AlphaFoldDB" id="A0A7W6DAD8"/>
<proteinExistence type="predicted"/>
<evidence type="ECO:0000313" key="2">
    <source>
        <dbReference type="Proteomes" id="UP000574761"/>
    </source>
</evidence>
<comment type="caution">
    <text evidence="1">The sequence shown here is derived from an EMBL/GenBank/DDBJ whole genome shotgun (WGS) entry which is preliminary data.</text>
</comment>
<evidence type="ECO:0000313" key="1">
    <source>
        <dbReference type="EMBL" id="MBB3979555.1"/>
    </source>
</evidence>
<protein>
    <submittedName>
        <fullName evidence="1">Uncharacterized protein</fullName>
    </submittedName>
</protein>
<name>A0A7W6DAD8_9HYPH</name>
<accession>A0A7W6DAD8</accession>